<name>A0AAW6U227_9BACT</name>
<keyword evidence="1" id="KW-0812">Transmembrane</keyword>
<dbReference type="Proteomes" id="UP001431776">
    <property type="component" value="Unassembled WGS sequence"/>
</dbReference>
<keyword evidence="1" id="KW-1133">Transmembrane helix</keyword>
<evidence type="ECO:0000313" key="2">
    <source>
        <dbReference type="EMBL" id="MDI6450554.1"/>
    </source>
</evidence>
<proteinExistence type="predicted"/>
<comment type="caution">
    <text evidence="2">The sequence shown here is derived from an EMBL/GenBank/DDBJ whole genome shotgun (WGS) entry which is preliminary data.</text>
</comment>
<gene>
    <name evidence="2" type="ORF">QJ522_15970</name>
</gene>
<sequence length="132" mass="14088">MSERTRQTNGFMLAELIVAMSLFALLLAGLTVSVGGFSAFNRHQWARQQCIAAAMAQLDSVAATGAPIDADECKRLWPRVTVSLERALGEGQWAGLERIDVKAGAQAGSRQVVVELSRYVAPAGQPAEEEGS</sequence>
<keyword evidence="1" id="KW-0472">Membrane</keyword>
<dbReference type="RefSeq" id="WP_349245965.1">
    <property type="nucleotide sequence ID" value="NZ_JASCXX010000022.1"/>
</dbReference>
<evidence type="ECO:0000256" key="1">
    <source>
        <dbReference type="SAM" id="Phobius"/>
    </source>
</evidence>
<organism evidence="2 3">
    <name type="scientific">Anaerobaca lacustris</name>
    <dbReference type="NCBI Taxonomy" id="3044600"/>
    <lineage>
        <taxon>Bacteria</taxon>
        <taxon>Pseudomonadati</taxon>
        <taxon>Planctomycetota</taxon>
        <taxon>Phycisphaerae</taxon>
        <taxon>Sedimentisphaerales</taxon>
        <taxon>Anaerobacaceae</taxon>
        <taxon>Anaerobaca</taxon>
    </lineage>
</organism>
<accession>A0AAW6U227</accession>
<feature type="transmembrane region" description="Helical" evidence="1">
    <location>
        <begin position="12"/>
        <end position="40"/>
    </location>
</feature>
<dbReference type="EMBL" id="JASCXX010000022">
    <property type="protein sequence ID" value="MDI6450554.1"/>
    <property type="molecule type" value="Genomic_DNA"/>
</dbReference>
<keyword evidence="3" id="KW-1185">Reference proteome</keyword>
<reference evidence="2" key="1">
    <citation type="submission" date="2023-05" db="EMBL/GenBank/DDBJ databases">
        <title>Anaerotaeda fermentans gen. nov., sp. nov., a novel anaerobic planctomycete of the new family within the order Sedimentisphaerales isolated from Taman Peninsula, Russia.</title>
        <authorList>
            <person name="Khomyakova M.A."/>
            <person name="Merkel A.Y."/>
            <person name="Slobodkin A.I."/>
        </authorList>
    </citation>
    <scope>NUCLEOTIDE SEQUENCE</scope>
    <source>
        <strain evidence="2">M17dextr</strain>
    </source>
</reference>
<dbReference type="AlphaFoldDB" id="A0AAW6U227"/>
<protein>
    <submittedName>
        <fullName evidence="2">Type II secretion system protein</fullName>
    </submittedName>
</protein>
<evidence type="ECO:0000313" key="3">
    <source>
        <dbReference type="Proteomes" id="UP001431776"/>
    </source>
</evidence>